<dbReference type="InterPro" id="IPR015956">
    <property type="entry name" value="Peniciliin-bd_prot_C_sf"/>
</dbReference>
<dbReference type="SUPFAM" id="SSF56601">
    <property type="entry name" value="beta-lactamase/transpeptidase-like"/>
    <property type="match status" value="1"/>
</dbReference>
<accession>A0A917QFE9</accession>
<keyword evidence="9" id="KW-0133">Cell shape</keyword>
<dbReference type="InterPro" id="IPR037167">
    <property type="entry name" value="Peptidase_S11_C_sf"/>
</dbReference>
<dbReference type="SUPFAM" id="SSF69189">
    <property type="entry name" value="Penicillin-binding protein associated domain"/>
    <property type="match status" value="1"/>
</dbReference>
<feature type="active site" description="Proton acceptor" evidence="13">
    <location>
        <position position="69"/>
    </location>
</feature>
<evidence type="ECO:0000256" key="11">
    <source>
        <dbReference type="ARBA" id="ARBA00023316"/>
    </source>
</evidence>
<organism evidence="17 18">
    <name type="scientific">Salinarimonas ramus</name>
    <dbReference type="NCBI Taxonomy" id="690164"/>
    <lineage>
        <taxon>Bacteria</taxon>
        <taxon>Pseudomonadati</taxon>
        <taxon>Pseudomonadota</taxon>
        <taxon>Alphaproteobacteria</taxon>
        <taxon>Hyphomicrobiales</taxon>
        <taxon>Salinarimonadaceae</taxon>
        <taxon>Salinarimonas</taxon>
    </lineage>
</organism>
<dbReference type="PANTHER" id="PTHR21581:SF6">
    <property type="entry name" value="TRAFFICKING PROTEIN PARTICLE COMPLEX SUBUNIT 12"/>
    <property type="match status" value="1"/>
</dbReference>
<dbReference type="PRINTS" id="PR00725">
    <property type="entry name" value="DADACBPTASE1"/>
</dbReference>
<comment type="function">
    <text evidence="1">Removes C-terminal D-alanyl residues from sugar-peptide cell wall precursors.</text>
</comment>
<dbReference type="EMBL" id="BMMF01000013">
    <property type="protein sequence ID" value="GGK48179.1"/>
    <property type="molecule type" value="Genomic_DNA"/>
</dbReference>
<feature type="active site" description="Acyl-ester intermediate" evidence="13">
    <location>
        <position position="66"/>
    </location>
</feature>
<keyword evidence="5 17" id="KW-0121">Carboxypeptidase</keyword>
<evidence type="ECO:0000256" key="13">
    <source>
        <dbReference type="PIRSR" id="PIRSR618044-1"/>
    </source>
</evidence>
<dbReference type="Pfam" id="PF07943">
    <property type="entry name" value="PBP5_C"/>
    <property type="match status" value="1"/>
</dbReference>
<gene>
    <name evidence="17" type="ORF">GCM10011322_38880</name>
</gene>
<feature type="binding site" evidence="14">
    <location>
        <position position="233"/>
    </location>
    <ligand>
        <name>substrate</name>
    </ligand>
</feature>
<evidence type="ECO:0000256" key="3">
    <source>
        <dbReference type="ARBA" id="ARBA00007164"/>
    </source>
</evidence>
<sequence>MPTVSHGARDALRATLALIAVVVLSIAGLAPSAAFETSAKQAYLVDVATGTVLFAQNADEPMVPASMAKIMTVETIAEEIRQGRLDDADTFVVSENAWRRGGAPSGGSTMFAEVGSEIALPDLLRGIIVHSGNDASIAAAEGIAGSEEAFARMMTRHAREIGLERSEWRNATGYHDPEQVTTARELADLTLHLIRESPEIYAIFGEESFAWNGITQRNRNDLLTMNIGADGVKTGFLSESGYGLVGSAVQDGQRLIVVVNGLDTARERANEARKLLEWGFRAFERRRLFEPGEVVGEAQVFGGASPYVALTASRPIEILLPRGDDQRLSARIVYEGPLMPPVDAGVPVGRLRVMRGDALALEAPLETAESVARGPVSRRAVDGLWELGAGAVRRAIFGDPAAEPDAS</sequence>
<keyword evidence="8" id="KW-0378">Hydrolase</keyword>
<comment type="catalytic activity">
    <reaction evidence="12">
        <text>Preferential cleavage: (Ac)2-L-Lys-D-Ala-|-D-Ala. Also transpeptidation of peptidyl-alanyl moieties that are N-acyl substituents of D-alanine.</text>
        <dbReference type="EC" id="3.4.16.4"/>
    </reaction>
</comment>
<keyword evidence="6" id="KW-0645">Protease</keyword>
<dbReference type="InterPro" id="IPR018044">
    <property type="entry name" value="Peptidase_S11"/>
</dbReference>
<dbReference type="Gene3D" id="2.60.410.10">
    <property type="entry name" value="D-Ala-D-Ala carboxypeptidase, C-terminal domain"/>
    <property type="match status" value="1"/>
</dbReference>
<evidence type="ECO:0000256" key="10">
    <source>
        <dbReference type="ARBA" id="ARBA00022984"/>
    </source>
</evidence>
<dbReference type="GO" id="GO:0006508">
    <property type="term" value="P:proteolysis"/>
    <property type="evidence" value="ECO:0007669"/>
    <property type="project" value="UniProtKB-KW"/>
</dbReference>
<evidence type="ECO:0000256" key="1">
    <source>
        <dbReference type="ARBA" id="ARBA00003217"/>
    </source>
</evidence>
<comment type="similarity">
    <text evidence="3 15">Belongs to the peptidase S11 family.</text>
</comment>
<evidence type="ECO:0000259" key="16">
    <source>
        <dbReference type="SMART" id="SM00936"/>
    </source>
</evidence>
<dbReference type="Pfam" id="PF00768">
    <property type="entry name" value="Peptidase_S11"/>
    <property type="match status" value="1"/>
</dbReference>
<protein>
    <recommendedName>
        <fullName evidence="4">serine-type D-Ala-D-Ala carboxypeptidase</fullName>
        <ecNumber evidence="4">3.4.16.4</ecNumber>
    </recommendedName>
</protein>
<dbReference type="GO" id="GO:0009002">
    <property type="term" value="F:serine-type D-Ala-D-Ala carboxypeptidase activity"/>
    <property type="evidence" value="ECO:0007669"/>
    <property type="project" value="UniProtKB-EC"/>
</dbReference>
<dbReference type="GO" id="GO:0071555">
    <property type="term" value="P:cell wall organization"/>
    <property type="evidence" value="ECO:0007669"/>
    <property type="project" value="UniProtKB-KW"/>
</dbReference>
<dbReference type="PANTHER" id="PTHR21581">
    <property type="entry name" value="D-ALANYL-D-ALANINE CARBOXYPEPTIDASE"/>
    <property type="match status" value="1"/>
</dbReference>
<name>A0A917QFE9_9HYPH</name>
<keyword evidence="7" id="KW-0732">Signal</keyword>
<evidence type="ECO:0000256" key="14">
    <source>
        <dbReference type="PIRSR" id="PIRSR618044-2"/>
    </source>
</evidence>
<dbReference type="Proteomes" id="UP000600449">
    <property type="component" value="Unassembled WGS sequence"/>
</dbReference>
<evidence type="ECO:0000256" key="4">
    <source>
        <dbReference type="ARBA" id="ARBA00012448"/>
    </source>
</evidence>
<dbReference type="InterPro" id="IPR012907">
    <property type="entry name" value="Peptidase_S11_C"/>
</dbReference>
<feature type="domain" description="Peptidase S11 D-Ala-D-Ala carboxypeptidase A C-terminal" evidence="16">
    <location>
        <begin position="283"/>
        <end position="373"/>
    </location>
</feature>
<evidence type="ECO:0000256" key="8">
    <source>
        <dbReference type="ARBA" id="ARBA00022801"/>
    </source>
</evidence>
<keyword evidence="11" id="KW-0961">Cell wall biogenesis/degradation</keyword>
<keyword evidence="18" id="KW-1185">Reference proteome</keyword>
<proteinExistence type="inferred from homology"/>
<evidence type="ECO:0000256" key="6">
    <source>
        <dbReference type="ARBA" id="ARBA00022670"/>
    </source>
</evidence>
<dbReference type="SMART" id="SM00936">
    <property type="entry name" value="PBP5_C"/>
    <property type="match status" value="1"/>
</dbReference>
<evidence type="ECO:0000313" key="18">
    <source>
        <dbReference type="Proteomes" id="UP000600449"/>
    </source>
</evidence>
<evidence type="ECO:0000256" key="5">
    <source>
        <dbReference type="ARBA" id="ARBA00022645"/>
    </source>
</evidence>
<evidence type="ECO:0000256" key="12">
    <source>
        <dbReference type="ARBA" id="ARBA00034000"/>
    </source>
</evidence>
<comment type="pathway">
    <text evidence="2">Cell wall biogenesis; peptidoglycan biosynthesis.</text>
</comment>
<reference evidence="17 18" key="1">
    <citation type="journal article" date="2014" name="Int. J. Syst. Evol. Microbiol.">
        <title>Complete genome sequence of Corynebacterium casei LMG S-19264T (=DSM 44701T), isolated from a smear-ripened cheese.</title>
        <authorList>
            <consortium name="US DOE Joint Genome Institute (JGI-PGF)"/>
            <person name="Walter F."/>
            <person name="Albersmeier A."/>
            <person name="Kalinowski J."/>
            <person name="Ruckert C."/>
        </authorList>
    </citation>
    <scope>NUCLEOTIDE SEQUENCE [LARGE SCALE GENOMIC DNA]</scope>
    <source>
        <strain evidence="17 18">CGMCC 1.9161</strain>
    </source>
</reference>
<evidence type="ECO:0000256" key="15">
    <source>
        <dbReference type="RuleBase" id="RU004016"/>
    </source>
</evidence>
<dbReference type="Gene3D" id="3.40.710.10">
    <property type="entry name" value="DD-peptidase/beta-lactamase superfamily"/>
    <property type="match status" value="1"/>
</dbReference>
<dbReference type="InterPro" id="IPR001967">
    <property type="entry name" value="Peptidase_S11_N"/>
</dbReference>
<dbReference type="EC" id="3.4.16.4" evidence="4"/>
<evidence type="ECO:0000256" key="7">
    <source>
        <dbReference type="ARBA" id="ARBA00022729"/>
    </source>
</evidence>
<evidence type="ECO:0000313" key="17">
    <source>
        <dbReference type="EMBL" id="GGK48179.1"/>
    </source>
</evidence>
<feature type="active site" evidence="13">
    <location>
        <position position="131"/>
    </location>
</feature>
<dbReference type="AlphaFoldDB" id="A0A917QFE9"/>
<dbReference type="InterPro" id="IPR012338">
    <property type="entry name" value="Beta-lactam/transpept-like"/>
</dbReference>
<evidence type="ECO:0000256" key="2">
    <source>
        <dbReference type="ARBA" id="ARBA00004752"/>
    </source>
</evidence>
<evidence type="ECO:0000256" key="9">
    <source>
        <dbReference type="ARBA" id="ARBA00022960"/>
    </source>
</evidence>
<keyword evidence="10" id="KW-0573">Peptidoglycan synthesis</keyword>
<dbReference type="GO" id="GO:0008360">
    <property type="term" value="P:regulation of cell shape"/>
    <property type="evidence" value="ECO:0007669"/>
    <property type="project" value="UniProtKB-KW"/>
</dbReference>
<comment type="caution">
    <text evidence="17">The sequence shown here is derived from an EMBL/GenBank/DDBJ whole genome shotgun (WGS) entry which is preliminary data.</text>
</comment>
<dbReference type="GO" id="GO:0009252">
    <property type="term" value="P:peptidoglycan biosynthetic process"/>
    <property type="evidence" value="ECO:0007669"/>
    <property type="project" value="UniProtKB-KW"/>
</dbReference>